<keyword evidence="4 9" id="KW-1133">Transmembrane helix</keyword>
<keyword evidence="12" id="KW-1185">Reference proteome</keyword>
<dbReference type="Gene3D" id="2.60.40.10">
    <property type="entry name" value="Immunoglobulins"/>
    <property type="match status" value="4"/>
</dbReference>
<protein>
    <recommendedName>
        <fullName evidence="10">Fibronectin type-III domain-containing protein</fullName>
    </recommendedName>
</protein>
<dbReference type="InterPro" id="IPR003961">
    <property type="entry name" value="FN3_dom"/>
</dbReference>
<dbReference type="STRING" id="94237.ENSMMOP00000002187"/>
<keyword evidence="3" id="KW-0732">Signal</keyword>
<dbReference type="InterPro" id="IPR013783">
    <property type="entry name" value="Ig-like_fold"/>
</dbReference>
<name>A0A3Q3VU17_MOLML</name>
<feature type="region of interest" description="Disordered" evidence="8">
    <location>
        <begin position="520"/>
        <end position="558"/>
    </location>
</feature>
<accession>A0A3Q3VU17</accession>
<evidence type="ECO:0000256" key="2">
    <source>
        <dbReference type="ARBA" id="ARBA00022692"/>
    </source>
</evidence>
<dbReference type="Proteomes" id="UP000261620">
    <property type="component" value="Unplaced"/>
</dbReference>
<evidence type="ECO:0000256" key="8">
    <source>
        <dbReference type="SAM" id="MobiDB-lite"/>
    </source>
</evidence>
<dbReference type="OMA" id="HGPTYQG"/>
<dbReference type="Pfam" id="PF09067">
    <property type="entry name" value="EpoR_lig-bind"/>
    <property type="match status" value="1"/>
</dbReference>
<evidence type="ECO:0000256" key="6">
    <source>
        <dbReference type="ARBA" id="ARBA00023170"/>
    </source>
</evidence>
<evidence type="ECO:0000313" key="11">
    <source>
        <dbReference type="Ensembl" id="ENSMMOP00000002187.1"/>
    </source>
</evidence>
<dbReference type="PANTHER" id="PTHR23037:SF34">
    <property type="entry name" value="THROMBOPOIETIN RECEPTOR ISOFORM X1"/>
    <property type="match status" value="1"/>
</dbReference>
<evidence type="ECO:0000256" key="5">
    <source>
        <dbReference type="ARBA" id="ARBA00023136"/>
    </source>
</evidence>
<dbReference type="GO" id="GO:0009897">
    <property type="term" value="C:external side of plasma membrane"/>
    <property type="evidence" value="ECO:0007669"/>
    <property type="project" value="TreeGrafter"/>
</dbReference>
<keyword evidence="6" id="KW-0675">Receptor</keyword>
<dbReference type="PANTHER" id="PTHR23037">
    <property type="entry name" value="CYTOKINE RECEPTOR"/>
    <property type="match status" value="1"/>
</dbReference>
<feature type="compositionally biased region" description="Basic and acidic residues" evidence="8">
    <location>
        <begin position="537"/>
        <end position="548"/>
    </location>
</feature>
<evidence type="ECO:0000256" key="4">
    <source>
        <dbReference type="ARBA" id="ARBA00022989"/>
    </source>
</evidence>
<proteinExistence type="predicted"/>
<dbReference type="AlphaFoldDB" id="A0A3Q3VU17"/>
<dbReference type="PROSITE" id="PS50853">
    <property type="entry name" value="FN3"/>
    <property type="match status" value="1"/>
</dbReference>
<dbReference type="GO" id="GO:0004896">
    <property type="term" value="F:cytokine receptor activity"/>
    <property type="evidence" value="ECO:0007669"/>
    <property type="project" value="TreeGrafter"/>
</dbReference>
<feature type="domain" description="Fibronectin type-III" evidence="10">
    <location>
        <begin position="142"/>
        <end position="240"/>
    </location>
</feature>
<evidence type="ECO:0000256" key="9">
    <source>
        <dbReference type="SAM" id="Phobius"/>
    </source>
</evidence>
<sequence>CQLPCCRELICHWVSSIMLVFDRHILYRECSHVVFVISCADVLLLKDEQNPKCFTGPRFDFTCFFETSDNRTYAFLYNIEREKQCEMSVQKTVEGTFLHICSFPDWDVLWYVEIYLDVVECSTNTSIYKRTVSVEDHFLLEPPSNVSLHQTGQVGQLHVSWHSKALKYFEDNMMYLIRYSSKSKGQKTKEVHKNAREGGILDSLVPGEEVEVQVTVKCALNPSAGHWSSWSQPVRAVAPQSAGTWKPDISLRCYTCDLENITCQWNGSRYGKENEYKIFYKKVLSGDSGWAECHADKYSTELCSFRGDESTKFKVKLSSGPAALSRTFYTQEFSLNKSIKISPPRHPRTTLKKNKLCLKWEAPFPRLSAHLQYEVNYQVREVDAWMVSRQGPDTGTCIEVPLGSQYSVKVRSKPTWPIYSGDWSDWSDVLTGETPADRSTFLMLCILITMLSTTFILIFFLPKYLSKLKLYYWPPVPNLDKVLQGYLTEMNGHRWNPPLTVKQCSEETTFSTVEIMSEDEDVGLGKSSEGSSQQLRSPERSVSSKDQADESPAPEAFPDYVTLSKDNVIHCPSEDTYVYLYEKSMNEKDNPRVKDDFFKICLSSCTDGSDSNPLCSGSDFLNHSYIPLVKSADRFNSKVAADGGPGNLYTNLPWS</sequence>
<keyword evidence="2 9" id="KW-0812">Transmembrane</keyword>
<reference evidence="11" key="1">
    <citation type="submission" date="2025-08" db="UniProtKB">
        <authorList>
            <consortium name="Ensembl"/>
        </authorList>
    </citation>
    <scope>IDENTIFICATION</scope>
</reference>
<evidence type="ECO:0000313" key="12">
    <source>
        <dbReference type="Proteomes" id="UP000261620"/>
    </source>
</evidence>
<keyword evidence="7" id="KW-0325">Glycoprotein</keyword>
<evidence type="ECO:0000256" key="3">
    <source>
        <dbReference type="ARBA" id="ARBA00022729"/>
    </source>
</evidence>
<dbReference type="InterPro" id="IPR015152">
    <property type="entry name" value="Growth/epo_recpt_lig-bind"/>
</dbReference>
<evidence type="ECO:0000256" key="1">
    <source>
        <dbReference type="ARBA" id="ARBA00004479"/>
    </source>
</evidence>
<dbReference type="Ensembl" id="ENSMMOT00000002225.1">
    <property type="protein sequence ID" value="ENSMMOP00000002187.1"/>
    <property type="gene ID" value="ENSMMOG00000001793.1"/>
</dbReference>
<reference evidence="11" key="2">
    <citation type="submission" date="2025-09" db="UniProtKB">
        <authorList>
            <consortium name="Ensembl"/>
        </authorList>
    </citation>
    <scope>IDENTIFICATION</scope>
</reference>
<evidence type="ECO:0000259" key="10">
    <source>
        <dbReference type="PROSITE" id="PS50853"/>
    </source>
</evidence>
<dbReference type="SUPFAM" id="SSF49265">
    <property type="entry name" value="Fibronectin type III"/>
    <property type="match status" value="4"/>
</dbReference>
<evidence type="ECO:0000256" key="7">
    <source>
        <dbReference type="ARBA" id="ARBA00023180"/>
    </source>
</evidence>
<organism evidence="11 12">
    <name type="scientific">Mola mola</name>
    <name type="common">Ocean sunfish</name>
    <name type="synonym">Tetraodon mola</name>
    <dbReference type="NCBI Taxonomy" id="94237"/>
    <lineage>
        <taxon>Eukaryota</taxon>
        <taxon>Metazoa</taxon>
        <taxon>Chordata</taxon>
        <taxon>Craniata</taxon>
        <taxon>Vertebrata</taxon>
        <taxon>Euteleostomi</taxon>
        <taxon>Actinopterygii</taxon>
        <taxon>Neopterygii</taxon>
        <taxon>Teleostei</taxon>
        <taxon>Neoteleostei</taxon>
        <taxon>Acanthomorphata</taxon>
        <taxon>Eupercaria</taxon>
        <taxon>Tetraodontiformes</taxon>
        <taxon>Molidae</taxon>
        <taxon>Mola</taxon>
    </lineage>
</organism>
<dbReference type="CDD" id="cd00063">
    <property type="entry name" value="FN3"/>
    <property type="match status" value="2"/>
</dbReference>
<dbReference type="InterPro" id="IPR036116">
    <property type="entry name" value="FN3_sf"/>
</dbReference>
<keyword evidence="5 9" id="KW-0472">Membrane</keyword>
<comment type="subcellular location">
    <subcellularLocation>
        <location evidence="1">Membrane</location>
        <topology evidence="1">Single-pass type I membrane protein</topology>
    </subcellularLocation>
</comment>
<feature type="transmembrane region" description="Helical" evidence="9">
    <location>
        <begin position="441"/>
        <end position="461"/>
    </location>
</feature>